<dbReference type="Proteomes" id="UP000054107">
    <property type="component" value="Unassembled WGS sequence"/>
</dbReference>
<keyword evidence="2" id="KW-1185">Reference proteome</keyword>
<dbReference type="InterPro" id="IPR015915">
    <property type="entry name" value="Kelch-typ_b-propeller"/>
</dbReference>
<dbReference type="InterPro" id="IPR052392">
    <property type="entry name" value="Kelch-BTB_domain-containing"/>
</dbReference>
<dbReference type="PANTHER" id="PTHR46375:SF3">
    <property type="entry name" value="KELCH REPEAT AND BTB DOMAIN-CONTAINING PROTEIN 13"/>
    <property type="match status" value="1"/>
</dbReference>
<evidence type="ECO:0000313" key="1">
    <source>
        <dbReference type="EMBL" id="CEP10190.1"/>
    </source>
</evidence>
<evidence type="ECO:0008006" key="3">
    <source>
        <dbReference type="Google" id="ProtNLM"/>
    </source>
</evidence>
<reference evidence="1 2" key="1">
    <citation type="submission" date="2014-09" db="EMBL/GenBank/DDBJ databases">
        <authorList>
            <person name="Ellenberger Sabrina"/>
        </authorList>
    </citation>
    <scope>NUCLEOTIDE SEQUENCE [LARGE SCALE GENOMIC DNA]</scope>
    <source>
        <strain evidence="1 2">CBS 412.66</strain>
    </source>
</reference>
<dbReference type="EMBL" id="LN723314">
    <property type="protein sequence ID" value="CEP10190.1"/>
    <property type="molecule type" value="Genomic_DNA"/>
</dbReference>
<dbReference type="SUPFAM" id="SSF117281">
    <property type="entry name" value="Kelch motif"/>
    <property type="match status" value="1"/>
</dbReference>
<proteinExistence type="predicted"/>
<dbReference type="Gene3D" id="2.120.10.80">
    <property type="entry name" value="Kelch-type beta propeller"/>
    <property type="match status" value="1"/>
</dbReference>
<evidence type="ECO:0000313" key="2">
    <source>
        <dbReference type="Proteomes" id="UP000054107"/>
    </source>
</evidence>
<accession>A0A0B7N3U0</accession>
<dbReference type="AlphaFoldDB" id="A0A0B7N3U0"/>
<protein>
    <recommendedName>
        <fullName evidence="3">Kelch repeat protein</fullName>
    </recommendedName>
</protein>
<dbReference type="OrthoDB" id="45365at2759"/>
<name>A0A0B7N3U0_9FUNG</name>
<dbReference type="PANTHER" id="PTHR46375">
    <property type="entry name" value="KELCH REPEAT AND BTB DOMAIN-CONTAINING PROTEIN 13-RELATED"/>
    <property type="match status" value="1"/>
</dbReference>
<gene>
    <name evidence="1" type="primary">PARPA_03827.1 scaffold 9853</name>
</gene>
<organism evidence="1 2">
    <name type="scientific">Parasitella parasitica</name>
    <dbReference type="NCBI Taxonomy" id="35722"/>
    <lineage>
        <taxon>Eukaryota</taxon>
        <taxon>Fungi</taxon>
        <taxon>Fungi incertae sedis</taxon>
        <taxon>Mucoromycota</taxon>
        <taxon>Mucoromycotina</taxon>
        <taxon>Mucoromycetes</taxon>
        <taxon>Mucorales</taxon>
        <taxon>Mucorineae</taxon>
        <taxon>Mucoraceae</taxon>
        <taxon>Parasitella</taxon>
    </lineage>
</organism>
<sequence length="351" mass="41000">MGNCAADLISIANYTGKHDSRCFEAKTVAGAIVNKKLYTFGGCFRVSYVVDPDTFDDNFIFRSEEHKNATDLSQVYDILKDEWSFETKTPVPFKQASTQVVNQSIYFYNVRPEFGWTSMEMYKYDTNTKIWTMLPDIPFLWSENLKSCYDGQGRMYFTGSEDGLDRNIIHVYDTRKEQWIKIPIFMDKRLQIKQMICKQDHIKFIAKDLKNIEDEPTTTVWYSIDDGPPIMDETLGLFSMSYHDGSTVSDNYSFDGNYNNEPMAYYGDYAYLFNVRRTETIFYRLNVMTRENVTIATLPYDLSAPLIVPVNENELLILGGIESNFYRKTHKNDIKRYNHKLVYNPSKHDEL</sequence>